<keyword evidence="3" id="KW-1185">Reference proteome</keyword>
<evidence type="ECO:0000256" key="1">
    <source>
        <dbReference type="SAM" id="Phobius"/>
    </source>
</evidence>
<comment type="caution">
    <text evidence="2">The sequence shown here is derived from an EMBL/GenBank/DDBJ whole genome shotgun (WGS) entry which is preliminary data.</text>
</comment>
<evidence type="ECO:0000313" key="2">
    <source>
        <dbReference type="EMBL" id="KAK9506475.1"/>
    </source>
</evidence>
<name>A0AAW1DDL5_9HEMI</name>
<evidence type="ECO:0000313" key="3">
    <source>
        <dbReference type="Proteomes" id="UP001461498"/>
    </source>
</evidence>
<dbReference type="EMBL" id="JAPXFL010000005">
    <property type="protein sequence ID" value="KAK9506475.1"/>
    <property type="molecule type" value="Genomic_DNA"/>
</dbReference>
<accession>A0AAW1DDL5</accession>
<dbReference type="Proteomes" id="UP001461498">
    <property type="component" value="Unassembled WGS sequence"/>
</dbReference>
<feature type="transmembrane region" description="Helical" evidence="1">
    <location>
        <begin position="20"/>
        <end position="37"/>
    </location>
</feature>
<gene>
    <name evidence="2" type="ORF">O3M35_008411</name>
</gene>
<keyword evidence="1" id="KW-0472">Membrane</keyword>
<proteinExistence type="predicted"/>
<sequence>MCWPYQILYFRLNKSCDHSCRLFVIFLLSFLFIYSTMSSSNSVSAFLKNNS</sequence>
<reference evidence="2 3" key="1">
    <citation type="submission" date="2022-12" db="EMBL/GenBank/DDBJ databases">
        <title>Chromosome-level genome assembly of true bugs.</title>
        <authorList>
            <person name="Ma L."/>
            <person name="Li H."/>
        </authorList>
    </citation>
    <scope>NUCLEOTIDE SEQUENCE [LARGE SCALE GENOMIC DNA]</scope>
    <source>
        <strain evidence="2">Lab_2022b</strain>
    </source>
</reference>
<dbReference type="AlphaFoldDB" id="A0AAW1DDL5"/>
<keyword evidence="1" id="KW-1133">Transmembrane helix</keyword>
<organism evidence="2 3">
    <name type="scientific">Rhynocoris fuscipes</name>
    <dbReference type="NCBI Taxonomy" id="488301"/>
    <lineage>
        <taxon>Eukaryota</taxon>
        <taxon>Metazoa</taxon>
        <taxon>Ecdysozoa</taxon>
        <taxon>Arthropoda</taxon>
        <taxon>Hexapoda</taxon>
        <taxon>Insecta</taxon>
        <taxon>Pterygota</taxon>
        <taxon>Neoptera</taxon>
        <taxon>Paraneoptera</taxon>
        <taxon>Hemiptera</taxon>
        <taxon>Heteroptera</taxon>
        <taxon>Panheteroptera</taxon>
        <taxon>Cimicomorpha</taxon>
        <taxon>Reduviidae</taxon>
        <taxon>Harpactorinae</taxon>
        <taxon>Harpactorini</taxon>
        <taxon>Rhynocoris</taxon>
    </lineage>
</organism>
<protein>
    <submittedName>
        <fullName evidence="2">Uncharacterized protein</fullName>
    </submittedName>
</protein>
<keyword evidence="1" id="KW-0812">Transmembrane</keyword>